<accession>A0A0C2Z119</accession>
<dbReference type="STRING" id="1036808.A0A0C2Z119"/>
<protein>
    <submittedName>
        <fullName evidence="1">Uncharacterized protein</fullName>
    </submittedName>
</protein>
<dbReference type="Pfam" id="PF18759">
    <property type="entry name" value="Plavaka"/>
    <property type="match status" value="1"/>
</dbReference>
<dbReference type="EMBL" id="KN822133">
    <property type="protein sequence ID" value="KIM55518.1"/>
    <property type="molecule type" value="Genomic_DNA"/>
</dbReference>
<dbReference type="InterPro" id="IPR041078">
    <property type="entry name" value="Plavaka"/>
</dbReference>
<dbReference type="HOGENOM" id="CLU_2347917_0_0_1"/>
<reference evidence="2" key="2">
    <citation type="submission" date="2015-01" db="EMBL/GenBank/DDBJ databases">
        <title>Evolutionary Origins and Diversification of the Mycorrhizal Mutualists.</title>
        <authorList>
            <consortium name="DOE Joint Genome Institute"/>
            <consortium name="Mycorrhizal Genomics Consortium"/>
            <person name="Kohler A."/>
            <person name="Kuo A."/>
            <person name="Nagy L.G."/>
            <person name="Floudas D."/>
            <person name="Copeland A."/>
            <person name="Barry K.W."/>
            <person name="Cichocki N."/>
            <person name="Veneault-Fourrey C."/>
            <person name="LaButti K."/>
            <person name="Lindquist E.A."/>
            <person name="Lipzen A."/>
            <person name="Lundell T."/>
            <person name="Morin E."/>
            <person name="Murat C."/>
            <person name="Riley R."/>
            <person name="Ohm R."/>
            <person name="Sun H."/>
            <person name="Tunlid A."/>
            <person name="Henrissat B."/>
            <person name="Grigoriev I.V."/>
            <person name="Hibbett D.S."/>
            <person name="Martin F."/>
        </authorList>
    </citation>
    <scope>NUCLEOTIDE SEQUENCE [LARGE SCALE GENOMIC DNA]</scope>
    <source>
        <strain evidence="2">Foug A</strain>
    </source>
</reference>
<organism evidence="1 2">
    <name type="scientific">Scleroderma citrinum Foug A</name>
    <dbReference type="NCBI Taxonomy" id="1036808"/>
    <lineage>
        <taxon>Eukaryota</taxon>
        <taxon>Fungi</taxon>
        <taxon>Dikarya</taxon>
        <taxon>Basidiomycota</taxon>
        <taxon>Agaricomycotina</taxon>
        <taxon>Agaricomycetes</taxon>
        <taxon>Agaricomycetidae</taxon>
        <taxon>Boletales</taxon>
        <taxon>Sclerodermatineae</taxon>
        <taxon>Sclerodermataceae</taxon>
        <taxon>Scleroderma</taxon>
    </lineage>
</organism>
<reference evidence="1 2" key="1">
    <citation type="submission" date="2014-04" db="EMBL/GenBank/DDBJ databases">
        <authorList>
            <consortium name="DOE Joint Genome Institute"/>
            <person name="Kuo A."/>
            <person name="Kohler A."/>
            <person name="Nagy L.G."/>
            <person name="Floudas D."/>
            <person name="Copeland A."/>
            <person name="Barry K.W."/>
            <person name="Cichocki N."/>
            <person name="Veneault-Fourrey C."/>
            <person name="LaButti K."/>
            <person name="Lindquist E.A."/>
            <person name="Lipzen A."/>
            <person name="Lundell T."/>
            <person name="Morin E."/>
            <person name="Murat C."/>
            <person name="Sun H."/>
            <person name="Tunlid A."/>
            <person name="Henrissat B."/>
            <person name="Grigoriev I.V."/>
            <person name="Hibbett D.S."/>
            <person name="Martin F."/>
            <person name="Nordberg H.P."/>
            <person name="Cantor M.N."/>
            <person name="Hua S.X."/>
        </authorList>
    </citation>
    <scope>NUCLEOTIDE SEQUENCE [LARGE SCALE GENOMIC DNA]</scope>
    <source>
        <strain evidence="1 2">Foug A</strain>
    </source>
</reference>
<dbReference type="InParanoid" id="A0A0C2Z119"/>
<name>A0A0C2Z119_9AGAM</name>
<gene>
    <name evidence="1" type="ORF">SCLCIDRAFT_134551</name>
</gene>
<dbReference type="OrthoDB" id="2418900at2759"/>
<dbReference type="Proteomes" id="UP000053989">
    <property type="component" value="Unassembled WGS sequence"/>
</dbReference>
<proteinExistence type="predicted"/>
<evidence type="ECO:0000313" key="1">
    <source>
        <dbReference type="EMBL" id="KIM55518.1"/>
    </source>
</evidence>
<evidence type="ECO:0000313" key="2">
    <source>
        <dbReference type="Proteomes" id="UP000053989"/>
    </source>
</evidence>
<dbReference type="AlphaFoldDB" id="A0A0C2Z119"/>
<keyword evidence="2" id="KW-1185">Reference proteome</keyword>
<sequence length="97" mass="10953">MWTGNWWNAIQKHLPEVASIAPVIISTDKTQLMQFSRGKLAYPVYLTLGNIPRALQQKPSQHACVLIAYLSVSKDVSKNLTQKQKLPHIQQLFHGST</sequence>